<evidence type="ECO:0000256" key="1">
    <source>
        <dbReference type="SAM" id="MobiDB-lite"/>
    </source>
</evidence>
<dbReference type="Gene3D" id="3.40.30.10">
    <property type="entry name" value="Glutaredoxin"/>
    <property type="match status" value="1"/>
</dbReference>
<sequence>MTGTGGRRGPLRLLGARRRAAGVPVPGGPGGTGPAGDRSGAPGAVRVVLLGRAGCHLCEAAREVVHDVAARTGTGVREVDVDRPGPGDEPDGAPGTLAARYGELVPVVLVDGLQHAVYHVDGARLEAALRARGR</sequence>
<keyword evidence="3" id="KW-1185">Reference proteome</keyword>
<dbReference type="SUPFAM" id="SSF52833">
    <property type="entry name" value="Thioredoxin-like"/>
    <property type="match status" value="1"/>
</dbReference>
<feature type="region of interest" description="Disordered" evidence="1">
    <location>
        <begin position="1"/>
        <end position="39"/>
    </location>
</feature>
<evidence type="ECO:0000313" key="2">
    <source>
        <dbReference type="EMBL" id="MEJ5944282.1"/>
    </source>
</evidence>
<dbReference type="RefSeq" id="WP_339573671.1">
    <property type="nucleotide sequence ID" value="NZ_JBBIAA010000002.1"/>
</dbReference>
<accession>A0ABU8RGS2</accession>
<organism evidence="2 3">
    <name type="scientific">Pseudokineococcus basanitobsidens</name>
    <dbReference type="NCBI Taxonomy" id="1926649"/>
    <lineage>
        <taxon>Bacteria</taxon>
        <taxon>Bacillati</taxon>
        <taxon>Actinomycetota</taxon>
        <taxon>Actinomycetes</taxon>
        <taxon>Kineosporiales</taxon>
        <taxon>Kineosporiaceae</taxon>
        <taxon>Pseudokineococcus</taxon>
    </lineage>
</organism>
<protein>
    <submittedName>
        <fullName evidence="2">Glutaredoxin family protein</fullName>
    </submittedName>
</protein>
<dbReference type="InterPro" id="IPR036249">
    <property type="entry name" value="Thioredoxin-like_sf"/>
</dbReference>
<proteinExistence type="predicted"/>
<reference evidence="2 3" key="1">
    <citation type="journal article" date="2017" name="Int. J. Syst. Evol. Microbiol.">
        <title>Pseudokineococcus basanitobsidens sp. nov., isolated from volcanic rock.</title>
        <authorList>
            <person name="Lee D.W."/>
            <person name="Park M.Y."/>
            <person name="Kim J.J."/>
            <person name="Kim B.S."/>
        </authorList>
    </citation>
    <scope>NUCLEOTIDE SEQUENCE [LARGE SCALE GENOMIC DNA]</scope>
    <source>
        <strain evidence="2 3">DSM 103726</strain>
    </source>
</reference>
<dbReference type="EMBL" id="JBBIAA010000002">
    <property type="protein sequence ID" value="MEJ5944282.1"/>
    <property type="molecule type" value="Genomic_DNA"/>
</dbReference>
<evidence type="ECO:0000313" key="3">
    <source>
        <dbReference type="Proteomes" id="UP001387100"/>
    </source>
</evidence>
<comment type="caution">
    <text evidence="2">The sequence shown here is derived from an EMBL/GenBank/DDBJ whole genome shotgun (WGS) entry which is preliminary data.</text>
</comment>
<feature type="region of interest" description="Disordered" evidence="1">
    <location>
        <begin position="76"/>
        <end position="96"/>
    </location>
</feature>
<feature type="compositionally biased region" description="Basic and acidic residues" evidence="1">
    <location>
        <begin position="77"/>
        <end position="86"/>
    </location>
</feature>
<dbReference type="Proteomes" id="UP001387100">
    <property type="component" value="Unassembled WGS sequence"/>
</dbReference>
<gene>
    <name evidence="2" type="ORF">WDZ17_03105</name>
</gene>
<dbReference type="InterPro" id="IPR008554">
    <property type="entry name" value="Glutaredoxin-like"/>
</dbReference>
<dbReference type="Pfam" id="PF05768">
    <property type="entry name" value="Glrx-like"/>
    <property type="match status" value="1"/>
</dbReference>
<name>A0ABU8RGS2_9ACTN</name>